<evidence type="ECO:0000313" key="1">
    <source>
        <dbReference type="EMBL" id="CAF1430842.1"/>
    </source>
</evidence>
<dbReference type="AlphaFoldDB" id="A0A815MYC3"/>
<dbReference type="EMBL" id="CAJNOG010001304">
    <property type="protein sequence ID" value="CAF1430842.1"/>
    <property type="molecule type" value="Genomic_DNA"/>
</dbReference>
<evidence type="ECO:0000313" key="2">
    <source>
        <dbReference type="EMBL" id="CAF3981058.1"/>
    </source>
</evidence>
<protein>
    <recommendedName>
        <fullName evidence="4">F-box domain-containing protein</fullName>
    </recommendedName>
</protein>
<dbReference type="Proteomes" id="UP000663844">
    <property type="component" value="Unassembled WGS sequence"/>
</dbReference>
<evidence type="ECO:0000313" key="3">
    <source>
        <dbReference type="Proteomes" id="UP000663845"/>
    </source>
</evidence>
<accession>A0A815MYC3</accession>
<reference evidence="1" key="1">
    <citation type="submission" date="2021-02" db="EMBL/GenBank/DDBJ databases">
        <authorList>
            <person name="Nowell W R."/>
        </authorList>
    </citation>
    <scope>NUCLEOTIDE SEQUENCE</scope>
</reference>
<sequence length="564" mass="67884">MDNTKRKLTSIESSEENSKKSRNQLVNSIENLSNDLFYEICDYLEGLDICIAFSNLNSRFQQLITCSRNRYKIIIDYSTTKEFFWNYLKEIKHQIYSISFQSPTSFINEFFSTDYSFNNLQSIFTGDIEKDQLISLLIRLHDLPCLYLLNIKSTDSFENLNEIYQLIFSLPKLKSIKLDLYRNKYSISIPMSNNQHLSPITYLHIAHSFTFDELSSLISYTPSLRHLNLEHLNHYDSDIKDILPMKLNELIHLSIFLSNLDFNKFQLFIEQIHSKLQILHVKFSKRDIHFLHADRWQKLLLENFPQLKKFSLHYHELGYGNNYPIYHGKLNQFVSPFWIQRNLIFDIEIYKYDIYYFVRPFKKRWYEYSIEHSKLAQLTIKYVYSSERPDILLNQIKRVLNITHIYHLNIEQHISTDRLMQIIRLLPDLISLKINALSFYKAISRFGNQKFPTTFAFEHARNIKYVYLEKIFIIENISFLMSFCPRMEYLNVEYIQNMNIQSFLRKILNKINQNHHEYLHVLCIHIITADDQMIKQLKQMIDDEKLLLDYTIHRQLCNIYLKWK</sequence>
<name>A0A815MYC3_9BILA</name>
<organism evidence="1 3">
    <name type="scientific">Adineta steineri</name>
    <dbReference type="NCBI Taxonomy" id="433720"/>
    <lineage>
        <taxon>Eukaryota</taxon>
        <taxon>Metazoa</taxon>
        <taxon>Spiralia</taxon>
        <taxon>Gnathifera</taxon>
        <taxon>Rotifera</taxon>
        <taxon>Eurotatoria</taxon>
        <taxon>Bdelloidea</taxon>
        <taxon>Adinetida</taxon>
        <taxon>Adinetidae</taxon>
        <taxon>Adineta</taxon>
    </lineage>
</organism>
<gene>
    <name evidence="1" type="ORF">JYZ213_LOCUS39559</name>
    <name evidence="2" type="ORF">OXD698_LOCUS28389</name>
</gene>
<dbReference type="SUPFAM" id="SSF52047">
    <property type="entry name" value="RNI-like"/>
    <property type="match status" value="1"/>
</dbReference>
<dbReference type="Proteomes" id="UP000663845">
    <property type="component" value="Unassembled WGS sequence"/>
</dbReference>
<dbReference type="InterPro" id="IPR032675">
    <property type="entry name" value="LRR_dom_sf"/>
</dbReference>
<evidence type="ECO:0008006" key="4">
    <source>
        <dbReference type="Google" id="ProtNLM"/>
    </source>
</evidence>
<proteinExistence type="predicted"/>
<comment type="caution">
    <text evidence="1">The sequence shown here is derived from an EMBL/GenBank/DDBJ whole genome shotgun (WGS) entry which is preliminary data.</text>
</comment>
<dbReference type="Gene3D" id="3.80.10.10">
    <property type="entry name" value="Ribonuclease Inhibitor"/>
    <property type="match status" value="1"/>
</dbReference>
<dbReference type="EMBL" id="CAJOAZ010003055">
    <property type="protein sequence ID" value="CAF3981058.1"/>
    <property type="molecule type" value="Genomic_DNA"/>
</dbReference>